<feature type="transmembrane region" description="Helical" evidence="8">
    <location>
        <begin position="221"/>
        <end position="243"/>
    </location>
</feature>
<evidence type="ECO:0000256" key="8">
    <source>
        <dbReference type="SAM" id="Phobius"/>
    </source>
</evidence>
<evidence type="ECO:0000313" key="10">
    <source>
        <dbReference type="Proteomes" id="UP001199916"/>
    </source>
</evidence>
<comment type="subcellular location">
    <subcellularLocation>
        <location evidence="1">Membrane</location>
        <topology evidence="1">Multi-pass membrane protein</topology>
    </subcellularLocation>
</comment>
<keyword evidence="7 8" id="KW-0472">Membrane</keyword>
<reference evidence="9 10" key="1">
    <citation type="submission" date="2021-11" db="EMBL/GenBank/DDBJ databases">
        <title>Draft genome sequence of Paenibacillus profundus YoMME, a new Gram-positive bacteria with exoelectrogenic properties.</title>
        <authorList>
            <person name="Hubenova Y."/>
            <person name="Hubenova E."/>
            <person name="Manasiev Y."/>
            <person name="Peykov S."/>
            <person name="Mitov M."/>
        </authorList>
    </citation>
    <scope>NUCLEOTIDE SEQUENCE [LARGE SCALE GENOMIC DNA]</scope>
    <source>
        <strain evidence="9 10">YoMME</strain>
    </source>
</reference>
<evidence type="ECO:0000256" key="4">
    <source>
        <dbReference type="ARBA" id="ARBA00022544"/>
    </source>
</evidence>
<keyword evidence="5 8" id="KW-0812">Transmembrane</keyword>
<feature type="transmembrane region" description="Helical" evidence="8">
    <location>
        <begin position="42"/>
        <end position="67"/>
    </location>
</feature>
<feature type="transmembrane region" description="Helical" evidence="8">
    <location>
        <begin position="311"/>
        <end position="329"/>
    </location>
</feature>
<evidence type="ECO:0000256" key="5">
    <source>
        <dbReference type="ARBA" id="ARBA00022692"/>
    </source>
</evidence>
<evidence type="ECO:0000256" key="1">
    <source>
        <dbReference type="ARBA" id="ARBA00004141"/>
    </source>
</evidence>
<dbReference type="RefSeq" id="WP_233696832.1">
    <property type="nucleotide sequence ID" value="NZ_JAJNBZ010000007.1"/>
</dbReference>
<dbReference type="Gene3D" id="1.20.1740.10">
    <property type="entry name" value="Amino acid/polyamine transporter I"/>
    <property type="match status" value="1"/>
</dbReference>
<keyword evidence="10" id="KW-1185">Reference proteome</keyword>
<dbReference type="PANTHER" id="PTHR34975:SF2">
    <property type="entry name" value="SPORE GERMINATION PROTEIN A2"/>
    <property type="match status" value="1"/>
</dbReference>
<evidence type="ECO:0000256" key="6">
    <source>
        <dbReference type="ARBA" id="ARBA00022989"/>
    </source>
</evidence>
<dbReference type="Pfam" id="PF03845">
    <property type="entry name" value="Spore_permease"/>
    <property type="match status" value="1"/>
</dbReference>
<evidence type="ECO:0000256" key="2">
    <source>
        <dbReference type="ARBA" id="ARBA00007998"/>
    </source>
</evidence>
<evidence type="ECO:0000256" key="3">
    <source>
        <dbReference type="ARBA" id="ARBA00022448"/>
    </source>
</evidence>
<name>A0ABS8YGB7_9BACL</name>
<gene>
    <name evidence="9" type="ORF">LQV63_11675</name>
</gene>
<feature type="transmembrane region" description="Helical" evidence="8">
    <location>
        <begin position="341"/>
        <end position="361"/>
    </location>
</feature>
<feature type="transmembrane region" description="Helical" evidence="8">
    <location>
        <begin position="119"/>
        <end position="140"/>
    </location>
</feature>
<dbReference type="Proteomes" id="UP001199916">
    <property type="component" value="Unassembled WGS sequence"/>
</dbReference>
<dbReference type="InterPro" id="IPR004761">
    <property type="entry name" value="Spore_GerAB"/>
</dbReference>
<proteinExistence type="inferred from homology"/>
<dbReference type="PANTHER" id="PTHR34975">
    <property type="entry name" value="SPORE GERMINATION PROTEIN A2"/>
    <property type="match status" value="1"/>
</dbReference>
<evidence type="ECO:0000313" key="9">
    <source>
        <dbReference type="EMBL" id="MCE5169969.1"/>
    </source>
</evidence>
<protein>
    <submittedName>
        <fullName evidence="9">Endospore germination permease</fullName>
    </submittedName>
</protein>
<feature type="transmembrane region" description="Helical" evidence="8">
    <location>
        <begin position="146"/>
        <end position="165"/>
    </location>
</feature>
<comment type="caution">
    <text evidence="9">The sequence shown here is derived from an EMBL/GenBank/DDBJ whole genome shotgun (WGS) entry which is preliminary data.</text>
</comment>
<dbReference type="EMBL" id="JAJNBZ010000007">
    <property type="protein sequence ID" value="MCE5169969.1"/>
    <property type="molecule type" value="Genomic_DNA"/>
</dbReference>
<comment type="similarity">
    <text evidence="2">Belongs to the amino acid-polyamine-organocation (APC) superfamily. Spore germination protein (SGP) (TC 2.A.3.9) family.</text>
</comment>
<accession>A0ABS8YGB7</accession>
<feature type="transmembrane region" description="Helical" evidence="8">
    <location>
        <begin position="14"/>
        <end position="35"/>
    </location>
</feature>
<sequence>MPADENVNISVRQFTILVFLYSVGTTILVIPSILAEVAKQDAWIAAVLGVGLALLLVRLYSAVGNLFPGLTLIETNEQLLGKWCGKAASLLLVFFALITASELLYFMGTFMTTQIMPETPIQAINILFALVVIMGVRLGLEVLARSAELLFPCFVALFLGLILYISPQIEIRNIQPVFETGIKPLIHATLLFISVFSLPAVLFLMVFPVSINEPQKAQKAFYIGTLLAGIVLILVIASSILVLGADTTSRQMYPSYVLAKKINIGNFLQHIEVIVAIMWFITIYLKMAIYFYVAVKGLALILHLKEYRPLVMPMGLILVAFSLIIHPNIVHSNVYNKESWLPFVSTFGFALPLLLLAAASFQKKQKVTSSDQCSQGSE</sequence>
<keyword evidence="4" id="KW-0309">Germination</keyword>
<feature type="transmembrane region" description="Helical" evidence="8">
    <location>
        <begin position="87"/>
        <end position="107"/>
    </location>
</feature>
<organism evidence="9 10">
    <name type="scientific">Paenibacillus profundus</name>
    <dbReference type="NCBI Taxonomy" id="1173085"/>
    <lineage>
        <taxon>Bacteria</taxon>
        <taxon>Bacillati</taxon>
        <taxon>Bacillota</taxon>
        <taxon>Bacilli</taxon>
        <taxon>Bacillales</taxon>
        <taxon>Paenibacillaceae</taxon>
        <taxon>Paenibacillus</taxon>
    </lineage>
</organism>
<dbReference type="NCBIfam" id="TIGR00912">
    <property type="entry name" value="2A0309"/>
    <property type="match status" value="1"/>
</dbReference>
<keyword evidence="6 8" id="KW-1133">Transmembrane helix</keyword>
<keyword evidence="3" id="KW-0813">Transport</keyword>
<feature type="transmembrane region" description="Helical" evidence="8">
    <location>
        <begin position="185"/>
        <end position="209"/>
    </location>
</feature>
<evidence type="ECO:0000256" key="7">
    <source>
        <dbReference type="ARBA" id="ARBA00023136"/>
    </source>
</evidence>